<proteinExistence type="predicted"/>
<organism evidence="2 3">
    <name type="scientific">Penicillium fimorum</name>
    <dbReference type="NCBI Taxonomy" id="1882269"/>
    <lineage>
        <taxon>Eukaryota</taxon>
        <taxon>Fungi</taxon>
        <taxon>Dikarya</taxon>
        <taxon>Ascomycota</taxon>
        <taxon>Pezizomycotina</taxon>
        <taxon>Eurotiomycetes</taxon>
        <taxon>Eurotiomycetidae</taxon>
        <taxon>Eurotiales</taxon>
        <taxon>Aspergillaceae</taxon>
        <taxon>Penicillium</taxon>
    </lineage>
</organism>
<dbReference type="InterPro" id="IPR011706">
    <property type="entry name" value="Cu-oxidase_C"/>
</dbReference>
<dbReference type="EMBL" id="JAPWDS010000002">
    <property type="protein sequence ID" value="KAJ5512186.1"/>
    <property type="molecule type" value="Genomic_DNA"/>
</dbReference>
<dbReference type="GO" id="GO:0005507">
    <property type="term" value="F:copper ion binding"/>
    <property type="evidence" value="ECO:0007669"/>
    <property type="project" value="InterPro"/>
</dbReference>
<accession>A0A9W9XXY0</accession>
<gene>
    <name evidence="2" type="ORF">N7463_001738</name>
</gene>
<evidence type="ECO:0000313" key="3">
    <source>
        <dbReference type="Proteomes" id="UP001149954"/>
    </source>
</evidence>
<protein>
    <submittedName>
        <fullName evidence="2">Multicopper oxidase type 2</fullName>
    </submittedName>
</protein>
<sequence>MIVQYQVVNPGPFFFHCHIHTHMASEMAFDLLDGIDAWPQVPEDEDQNTNFLFFAKYSPFAAIQLSWELGPNDPGPLDRSIT</sequence>
<dbReference type="SUPFAM" id="SSF49503">
    <property type="entry name" value="Cupredoxins"/>
    <property type="match status" value="1"/>
</dbReference>
<dbReference type="OrthoDB" id="2121828at2759"/>
<dbReference type="Proteomes" id="UP001149954">
    <property type="component" value="Unassembled WGS sequence"/>
</dbReference>
<dbReference type="Gene3D" id="2.60.40.420">
    <property type="entry name" value="Cupredoxins - blue copper proteins"/>
    <property type="match status" value="1"/>
</dbReference>
<reference evidence="2" key="1">
    <citation type="submission" date="2022-12" db="EMBL/GenBank/DDBJ databases">
        <authorList>
            <person name="Petersen C."/>
        </authorList>
    </citation>
    <scope>NUCLEOTIDE SEQUENCE</scope>
    <source>
        <strain evidence="2">IBT 29495</strain>
    </source>
</reference>
<evidence type="ECO:0000313" key="2">
    <source>
        <dbReference type="EMBL" id="KAJ5512186.1"/>
    </source>
</evidence>
<keyword evidence="3" id="KW-1185">Reference proteome</keyword>
<reference evidence="2" key="2">
    <citation type="journal article" date="2023" name="IMA Fungus">
        <title>Comparative genomic study of the Penicillium genus elucidates a diverse pangenome and 15 lateral gene transfer events.</title>
        <authorList>
            <person name="Petersen C."/>
            <person name="Sorensen T."/>
            <person name="Nielsen M.R."/>
            <person name="Sondergaard T.E."/>
            <person name="Sorensen J.L."/>
            <person name="Fitzpatrick D.A."/>
            <person name="Frisvad J.C."/>
            <person name="Nielsen K.L."/>
        </authorList>
    </citation>
    <scope>NUCLEOTIDE SEQUENCE</scope>
    <source>
        <strain evidence="2">IBT 29495</strain>
    </source>
</reference>
<feature type="domain" description="Plastocyanin-like" evidence="1">
    <location>
        <begin position="2"/>
        <end position="33"/>
    </location>
</feature>
<name>A0A9W9XXY0_9EURO</name>
<dbReference type="Pfam" id="PF07731">
    <property type="entry name" value="Cu-oxidase_2"/>
    <property type="match status" value="1"/>
</dbReference>
<evidence type="ECO:0000259" key="1">
    <source>
        <dbReference type="Pfam" id="PF07731"/>
    </source>
</evidence>
<comment type="caution">
    <text evidence="2">The sequence shown here is derived from an EMBL/GenBank/DDBJ whole genome shotgun (WGS) entry which is preliminary data.</text>
</comment>
<dbReference type="GO" id="GO:0016491">
    <property type="term" value="F:oxidoreductase activity"/>
    <property type="evidence" value="ECO:0007669"/>
    <property type="project" value="InterPro"/>
</dbReference>
<dbReference type="AlphaFoldDB" id="A0A9W9XXY0"/>
<dbReference type="InterPro" id="IPR008972">
    <property type="entry name" value="Cupredoxin"/>
</dbReference>